<evidence type="ECO:0000259" key="1">
    <source>
        <dbReference type="Pfam" id="PF17900"/>
    </source>
</evidence>
<dbReference type="RefSeq" id="XP_808981.1">
    <property type="nucleotide sequence ID" value="XM_803888.1"/>
</dbReference>
<dbReference type="PaxDb" id="353153-Q4D3M8"/>
<dbReference type="SMR" id="Q4D3M8"/>
<dbReference type="InterPro" id="IPR045357">
    <property type="entry name" value="Aminopeptidase_N-like_N"/>
</dbReference>
<dbReference type="GeneID" id="3539520"/>
<keyword evidence="3" id="KW-1185">Reference proteome</keyword>
<dbReference type="KEGG" id="tcr:506257.5"/>
<dbReference type="STRING" id="353153.Q4D3M8"/>
<keyword evidence="2" id="KW-0645">Protease</keyword>
<keyword evidence="2" id="KW-0031">Aminopeptidase</keyword>
<evidence type="ECO:0000313" key="3">
    <source>
        <dbReference type="Proteomes" id="UP000002296"/>
    </source>
</evidence>
<accession>Q4D3M8</accession>
<reference evidence="2 3" key="1">
    <citation type="journal article" date="2005" name="Science">
        <title>The genome sequence of Trypanosoma cruzi, etiologic agent of Chagas disease.</title>
        <authorList>
            <person name="El-Sayed N.M."/>
            <person name="Myler P.J."/>
            <person name="Bartholomeu D.C."/>
            <person name="Nilsson D."/>
            <person name="Aggarwal G."/>
            <person name="Tran A.N."/>
            <person name="Ghedin E."/>
            <person name="Worthey E.A."/>
            <person name="Delcher A.L."/>
            <person name="Blandin G."/>
            <person name="Westenberger S.J."/>
            <person name="Caler E."/>
            <person name="Cerqueira G.C."/>
            <person name="Branche C."/>
            <person name="Haas B."/>
            <person name="Anupama A."/>
            <person name="Arner E."/>
            <person name="Aslund L."/>
            <person name="Attipoe P."/>
            <person name="Bontempi E."/>
            <person name="Bringaud F."/>
            <person name="Burton P."/>
            <person name="Cadag E."/>
            <person name="Campbell D.A."/>
            <person name="Carrington M."/>
            <person name="Crabtree J."/>
            <person name="Darban H."/>
            <person name="da Silveira J.F."/>
            <person name="de Jong P."/>
            <person name="Edwards K."/>
            <person name="Englund P.T."/>
            <person name="Fazelina G."/>
            <person name="Feldblyum T."/>
            <person name="Ferella M."/>
            <person name="Frasch A.C."/>
            <person name="Gull K."/>
            <person name="Horn D."/>
            <person name="Hou L."/>
            <person name="Huang Y."/>
            <person name="Kindlund E."/>
            <person name="Klingbeil M."/>
            <person name="Kluge S."/>
            <person name="Koo H."/>
            <person name="Lacerda D."/>
            <person name="Levin M.J."/>
            <person name="Lorenzi H."/>
            <person name="Louie T."/>
            <person name="Machado C.R."/>
            <person name="McCulloch R."/>
            <person name="McKenna A."/>
            <person name="Mizuno Y."/>
            <person name="Mottram J.C."/>
            <person name="Nelson S."/>
            <person name="Ochaya S."/>
            <person name="Osoegawa K."/>
            <person name="Pai G."/>
            <person name="Parsons M."/>
            <person name="Pentony M."/>
            <person name="Pettersson U."/>
            <person name="Pop M."/>
            <person name="Ramirez J.L."/>
            <person name="Rinta J."/>
            <person name="Robertson L."/>
            <person name="Salzberg S.L."/>
            <person name="Sanchez D.O."/>
            <person name="Seyler A."/>
            <person name="Sharma R."/>
            <person name="Shetty J."/>
            <person name="Simpson A.J."/>
            <person name="Sisk E."/>
            <person name="Tammi M.T."/>
            <person name="Tarleton R."/>
            <person name="Teixeira S."/>
            <person name="Van Aken S."/>
            <person name="Vogt C."/>
            <person name="Ward P.N."/>
            <person name="Wickstead B."/>
            <person name="Wortman J."/>
            <person name="White O."/>
            <person name="Fraser C.M."/>
            <person name="Stuart K.D."/>
            <person name="Andersson B."/>
        </authorList>
    </citation>
    <scope>NUCLEOTIDE SEQUENCE [LARGE SCALE GENOMIC DNA]</scope>
    <source>
        <strain evidence="2 3">CL Brener</strain>
    </source>
</reference>
<dbReference type="SUPFAM" id="SSF63737">
    <property type="entry name" value="Leukotriene A4 hydrolase N-terminal domain"/>
    <property type="match status" value="1"/>
</dbReference>
<organism evidence="2 3">
    <name type="scientific">Trypanosoma cruzi (strain CL Brener)</name>
    <dbReference type="NCBI Taxonomy" id="353153"/>
    <lineage>
        <taxon>Eukaryota</taxon>
        <taxon>Discoba</taxon>
        <taxon>Euglenozoa</taxon>
        <taxon>Kinetoplastea</taxon>
        <taxon>Metakinetoplastina</taxon>
        <taxon>Trypanosomatida</taxon>
        <taxon>Trypanosomatidae</taxon>
        <taxon>Trypanosoma</taxon>
        <taxon>Schizotrypanum</taxon>
    </lineage>
</organism>
<dbReference type="InterPro" id="IPR042097">
    <property type="entry name" value="Aminopeptidase_N-like_N_sf"/>
</dbReference>
<keyword evidence="2" id="KW-0378">Hydrolase</keyword>
<protein>
    <submittedName>
        <fullName evidence="2">Aminopeptidase, putative</fullName>
    </submittedName>
</protein>
<proteinExistence type="predicted"/>
<gene>
    <name evidence="2" type="ORF">Tc00.1047053506257.5</name>
</gene>
<feature type="non-terminal residue" evidence="2">
    <location>
        <position position="117"/>
    </location>
</feature>
<dbReference type="Proteomes" id="UP000002296">
    <property type="component" value="Unassembled WGS sequence"/>
</dbReference>
<dbReference type="eggNOG" id="KOG1046">
    <property type="taxonomic scope" value="Eukaryota"/>
</dbReference>
<comment type="caution">
    <text evidence="2">The sequence shown here is derived from an EMBL/GenBank/DDBJ whole genome shotgun (WGS) entry which is preliminary data.</text>
</comment>
<dbReference type="Gene3D" id="2.60.40.1730">
    <property type="entry name" value="tricorn interacting facor f3 domain"/>
    <property type="match status" value="1"/>
</dbReference>
<dbReference type="Pfam" id="PF17900">
    <property type="entry name" value="Peptidase_M1_N"/>
    <property type="match status" value="1"/>
</dbReference>
<dbReference type="EMBL" id="AAHK01001085">
    <property type="protein sequence ID" value="EAN87130.1"/>
    <property type="molecule type" value="Genomic_DNA"/>
</dbReference>
<name>Q4D3M8_TRYCC</name>
<feature type="domain" description="Aminopeptidase N-like N-terminal" evidence="1">
    <location>
        <begin position="14"/>
        <end position="117"/>
    </location>
</feature>
<dbReference type="InParanoid" id="Q4D3M8"/>
<dbReference type="GO" id="GO:0004177">
    <property type="term" value="F:aminopeptidase activity"/>
    <property type="evidence" value="ECO:0007669"/>
    <property type="project" value="UniProtKB-KW"/>
</dbReference>
<sequence length="117" mass="13024">MAKIRNVLPDDPTPRHYKIIILPDFDAFLFTGHVDIQITAKNLQNSITLNYNELSFVKVTLALAGNSSVVETIPIESIILDAVEMKATFPLQKPFIGEAVLSIDYKGEINDKLAGFY</sequence>
<evidence type="ECO:0000313" key="2">
    <source>
        <dbReference type="EMBL" id="EAN87130.1"/>
    </source>
</evidence>
<dbReference type="AlphaFoldDB" id="Q4D3M8"/>